<feature type="domain" description="RNA polymerase sigma factor 70 region 4 type 2" evidence="7">
    <location>
        <begin position="132"/>
        <end position="184"/>
    </location>
</feature>
<dbReference type="InterPro" id="IPR013324">
    <property type="entry name" value="RNA_pol_sigma_r3/r4-like"/>
</dbReference>
<dbReference type="InterPro" id="IPR014284">
    <property type="entry name" value="RNA_pol_sigma-70_dom"/>
</dbReference>
<keyword evidence="4" id="KW-0238">DNA-binding</keyword>
<reference evidence="8 9" key="1">
    <citation type="journal article" date="2018" name="Nat. Biotechnol.">
        <title>A standardized bacterial taxonomy based on genome phylogeny substantially revises the tree of life.</title>
        <authorList>
            <person name="Parks D.H."/>
            <person name="Chuvochina M."/>
            <person name="Waite D.W."/>
            <person name="Rinke C."/>
            <person name="Skarshewski A."/>
            <person name="Chaumeil P.A."/>
            <person name="Hugenholtz P."/>
        </authorList>
    </citation>
    <scope>NUCLEOTIDE SEQUENCE [LARGE SCALE GENOMIC DNA]</scope>
    <source>
        <strain evidence="8">UBA9169</strain>
    </source>
</reference>
<dbReference type="NCBIfam" id="NF004113">
    <property type="entry name" value="PRK05602.1"/>
    <property type="match status" value="1"/>
</dbReference>
<feature type="domain" description="RNA polymerase sigma-70 region 2" evidence="6">
    <location>
        <begin position="37"/>
        <end position="103"/>
    </location>
</feature>
<dbReference type="InterPro" id="IPR036388">
    <property type="entry name" value="WH-like_DNA-bd_sf"/>
</dbReference>
<dbReference type="RefSeq" id="WP_286910316.1">
    <property type="nucleotide sequence ID" value="NZ_CAXAXR010000012.1"/>
</dbReference>
<dbReference type="AlphaFoldDB" id="A0A348W9D0"/>
<keyword evidence="2" id="KW-0805">Transcription regulation</keyword>
<dbReference type="CDD" id="cd06171">
    <property type="entry name" value="Sigma70_r4"/>
    <property type="match status" value="1"/>
</dbReference>
<dbReference type="Gene3D" id="1.10.10.10">
    <property type="entry name" value="Winged helix-like DNA-binding domain superfamily/Winged helix DNA-binding domain"/>
    <property type="match status" value="1"/>
</dbReference>
<dbReference type="PANTHER" id="PTHR43133:SF8">
    <property type="entry name" value="RNA POLYMERASE SIGMA FACTOR HI_1459-RELATED"/>
    <property type="match status" value="1"/>
</dbReference>
<name>A0A348W9D0_9RHOB</name>
<dbReference type="Pfam" id="PF08281">
    <property type="entry name" value="Sigma70_r4_2"/>
    <property type="match status" value="1"/>
</dbReference>
<evidence type="ECO:0000259" key="6">
    <source>
        <dbReference type="Pfam" id="PF04542"/>
    </source>
</evidence>
<keyword evidence="3" id="KW-0731">Sigma factor</keyword>
<sequence length="199" mass="21807">MIGPFRKSAPKGAGLADDEALLAAYAAGDAAAARALTERHLPRVLALSMRMLGSRAEAEDVAQEAMLRLWRIAPRWEAGRAQIGTWLYRVASNLCTDRLRRRRGVALDEVAEPVDESQMSVEAALHQEARAEALQEALMRLPERQRQAVVLRHIEGLGNPEIAGIMEISTEAVESLTARGKRALQAELAPRREELGLDG</sequence>
<evidence type="ECO:0000256" key="5">
    <source>
        <dbReference type="ARBA" id="ARBA00023163"/>
    </source>
</evidence>
<dbReference type="SUPFAM" id="SSF88659">
    <property type="entry name" value="Sigma3 and sigma4 domains of RNA polymerase sigma factors"/>
    <property type="match status" value="1"/>
</dbReference>
<dbReference type="InterPro" id="IPR039425">
    <property type="entry name" value="RNA_pol_sigma-70-like"/>
</dbReference>
<evidence type="ECO:0000256" key="3">
    <source>
        <dbReference type="ARBA" id="ARBA00023082"/>
    </source>
</evidence>
<dbReference type="EMBL" id="DMVW01000048">
    <property type="protein sequence ID" value="HAR51142.1"/>
    <property type="molecule type" value="Genomic_DNA"/>
</dbReference>
<dbReference type="InterPro" id="IPR013325">
    <property type="entry name" value="RNA_pol_sigma_r2"/>
</dbReference>
<dbReference type="Proteomes" id="UP000264719">
    <property type="component" value="Unassembled WGS sequence"/>
</dbReference>
<protein>
    <submittedName>
        <fullName evidence="8">RNA polymerase sigma factor</fullName>
    </submittedName>
</protein>
<dbReference type="InterPro" id="IPR007627">
    <property type="entry name" value="RNA_pol_sigma70_r2"/>
</dbReference>
<dbReference type="PANTHER" id="PTHR43133">
    <property type="entry name" value="RNA POLYMERASE ECF-TYPE SIGMA FACTO"/>
    <property type="match status" value="1"/>
</dbReference>
<keyword evidence="5" id="KW-0804">Transcription</keyword>
<dbReference type="SUPFAM" id="SSF88946">
    <property type="entry name" value="Sigma2 domain of RNA polymerase sigma factors"/>
    <property type="match status" value="1"/>
</dbReference>
<evidence type="ECO:0000256" key="4">
    <source>
        <dbReference type="ARBA" id="ARBA00023125"/>
    </source>
</evidence>
<comment type="caution">
    <text evidence="8">The sequence shown here is derived from an EMBL/GenBank/DDBJ whole genome shotgun (WGS) entry which is preliminary data.</text>
</comment>
<dbReference type="InterPro" id="IPR013249">
    <property type="entry name" value="RNA_pol_sigma70_r4_t2"/>
</dbReference>
<evidence type="ECO:0000256" key="2">
    <source>
        <dbReference type="ARBA" id="ARBA00023015"/>
    </source>
</evidence>
<dbReference type="Pfam" id="PF04542">
    <property type="entry name" value="Sigma70_r2"/>
    <property type="match status" value="1"/>
</dbReference>
<evidence type="ECO:0000259" key="7">
    <source>
        <dbReference type="Pfam" id="PF08281"/>
    </source>
</evidence>
<proteinExistence type="inferred from homology"/>
<evidence type="ECO:0000313" key="9">
    <source>
        <dbReference type="Proteomes" id="UP000264719"/>
    </source>
</evidence>
<dbReference type="GO" id="GO:0016987">
    <property type="term" value="F:sigma factor activity"/>
    <property type="evidence" value="ECO:0007669"/>
    <property type="project" value="UniProtKB-KW"/>
</dbReference>
<comment type="similarity">
    <text evidence="1">Belongs to the sigma-70 factor family. ECF subfamily.</text>
</comment>
<dbReference type="Gene3D" id="1.10.1740.10">
    <property type="match status" value="1"/>
</dbReference>
<gene>
    <name evidence="8" type="ORF">DCS45_04590</name>
</gene>
<dbReference type="GO" id="GO:0003677">
    <property type="term" value="F:DNA binding"/>
    <property type="evidence" value="ECO:0007669"/>
    <property type="project" value="UniProtKB-KW"/>
</dbReference>
<dbReference type="GO" id="GO:0006352">
    <property type="term" value="P:DNA-templated transcription initiation"/>
    <property type="evidence" value="ECO:0007669"/>
    <property type="project" value="InterPro"/>
</dbReference>
<evidence type="ECO:0000313" key="8">
    <source>
        <dbReference type="EMBL" id="HAR51142.1"/>
    </source>
</evidence>
<accession>A0A348W9D0</accession>
<dbReference type="NCBIfam" id="TIGR02937">
    <property type="entry name" value="sigma70-ECF"/>
    <property type="match status" value="1"/>
</dbReference>
<organism evidence="8 9">
    <name type="scientific">Roseovarius nubinhibens</name>
    <dbReference type="NCBI Taxonomy" id="314263"/>
    <lineage>
        <taxon>Bacteria</taxon>
        <taxon>Pseudomonadati</taxon>
        <taxon>Pseudomonadota</taxon>
        <taxon>Alphaproteobacteria</taxon>
        <taxon>Rhodobacterales</taxon>
        <taxon>Roseobacteraceae</taxon>
        <taxon>Roseovarius</taxon>
    </lineage>
</organism>
<evidence type="ECO:0000256" key="1">
    <source>
        <dbReference type="ARBA" id="ARBA00010641"/>
    </source>
</evidence>
<dbReference type="NCBIfam" id="NF009176">
    <property type="entry name" value="PRK12524.1"/>
    <property type="match status" value="1"/>
</dbReference>